<name>A0ABM5QMX3_9CORY</name>
<dbReference type="PROSITE" id="PS50937">
    <property type="entry name" value="HTH_MERR_2"/>
    <property type="match status" value="1"/>
</dbReference>
<evidence type="ECO:0000313" key="4">
    <source>
        <dbReference type="Proteomes" id="UP000028504"/>
    </source>
</evidence>
<organism evidence="3 4">
    <name type="scientific">Corynebacterium atypicum</name>
    <dbReference type="NCBI Taxonomy" id="191610"/>
    <lineage>
        <taxon>Bacteria</taxon>
        <taxon>Bacillati</taxon>
        <taxon>Actinomycetota</taxon>
        <taxon>Actinomycetes</taxon>
        <taxon>Mycobacteriales</taxon>
        <taxon>Corynebacteriaceae</taxon>
        <taxon>Corynebacterium</taxon>
    </lineage>
</organism>
<dbReference type="Gene3D" id="1.10.1660.10">
    <property type="match status" value="1"/>
</dbReference>
<dbReference type="InterPro" id="IPR047057">
    <property type="entry name" value="MerR_fam"/>
</dbReference>
<dbReference type="EMBL" id="CP008944">
    <property type="protein sequence ID" value="AIG64167.1"/>
    <property type="molecule type" value="Genomic_DNA"/>
</dbReference>
<protein>
    <submittedName>
        <fullName evidence="3">MerR family transcriptional regulator</fullName>
    </submittedName>
</protein>
<dbReference type="CDD" id="cd00592">
    <property type="entry name" value="HTH_MerR-like"/>
    <property type="match status" value="1"/>
</dbReference>
<dbReference type="Pfam" id="PF13411">
    <property type="entry name" value="MerR_1"/>
    <property type="match status" value="1"/>
</dbReference>
<gene>
    <name evidence="3" type="ORF">CATYP_05540</name>
</gene>
<evidence type="ECO:0000256" key="1">
    <source>
        <dbReference type="ARBA" id="ARBA00023125"/>
    </source>
</evidence>
<feature type="domain" description="HTH merR-type" evidence="2">
    <location>
        <begin position="38"/>
        <end position="96"/>
    </location>
</feature>
<dbReference type="InterPro" id="IPR000551">
    <property type="entry name" value="MerR-type_HTH_dom"/>
</dbReference>
<dbReference type="InterPro" id="IPR009061">
    <property type="entry name" value="DNA-bd_dom_put_sf"/>
</dbReference>
<keyword evidence="1" id="KW-0238">DNA-binding</keyword>
<evidence type="ECO:0000313" key="3">
    <source>
        <dbReference type="EMBL" id="AIG64167.1"/>
    </source>
</evidence>
<dbReference type="SUPFAM" id="SSF46955">
    <property type="entry name" value="Putative DNA-binding domain"/>
    <property type="match status" value="1"/>
</dbReference>
<reference evidence="3 4" key="1">
    <citation type="submission" date="2014-07" db="EMBL/GenBank/DDBJ databases">
        <title>Complete genome sequence of Corynebacterium atypicum DSM 44849: identifiction of the mycolic acid biosynthesis genes.</title>
        <authorList>
            <person name="Tippelt A."/>
            <person name="Mollmann S."/>
            <person name="Albersmeier A."/>
            <person name="Jaenicke S."/>
            <person name="Ruckert C."/>
            <person name="Tauch A."/>
        </authorList>
    </citation>
    <scope>NUCLEOTIDE SEQUENCE [LARGE SCALE GENOMIC DNA]</scope>
    <source>
        <strain evidence="3 4">R2070</strain>
    </source>
</reference>
<dbReference type="PANTHER" id="PTHR30204">
    <property type="entry name" value="REDOX-CYCLING DRUG-SENSING TRANSCRIPTIONAL ACTIVATOR SOXR"/>
    <property type="match status" value="1"/>
</dbReference>
<proteinExistence type="predicted"/>
<evidence type="ECO:0000259" key="2">
    <source>
        <dbReference type="PROSITE" id="PS50937"/>
    </source>
</evidence>
<dbReference type="Proteomes" id="UP000028504">
    <property type="component" value="Chromosome"/>
</dbReference>
<dbReference type="RefSeq" id="WP_038605557.1">
    <property type="nucleotide sequence ID" value="NZ_CP008944.1"/>
</dbReference>
<keyword evidence="4" id="KW-1185">Reference proteome</keyword>
<dbReference type="SMART" id="SM00422">
    <property type="entry name" value="HTH_MERR"/>
    <property type="match status" value="1"/>
</dbReference>
<sequence length="245" mass="26605">MSAVPQSAVVRRKKAGAAKSKTMSIGVVLEKLRQEFPDVTVSKIRFLESEGLVTPQRTASGYRRFTPEDVDRLRYILVTQRDNYLPLKVIREQLEAMDSGQVTAILTAGETATIVAPETFRAPVATRLTDSDVAERAGVSAETVAKLVEARMIRPDKSGFFTADDVAIASTADVLRGFGIDIRHLTSVGHQARRQADLIMRAAGPVAQSRSVGAKQRAEEMAQQMSALVVSLNAAVIKAALREEL</sequence>
<dbReference type="PANTHER" id="PTHR30204:SF89">
    <property type="entry name" value="HTH MERR-TYPE DOMAIN-CONTAINING PROTEIN"/>
    <property type="match status" value="1"/>
</dbReference>
<accession>A0ABM5QMX3</accession>